<dbReference type="EMBL" id="CZQE01000248">
    <property type="protein sequence ID" value="CUS45369.1"/>
    <property type="molecule type" value="Genomic_DNA"/>
</dbReference>
<dbReference type="PROSITE" id="PS50995">
    <property type="entry name" value="HTH_MARR_2"/>
    <property type="match status" value="1"/>
</dbReference>
<organism evidence="2">
    <name type="scientific">hydrothermal vent metagenome</name>
    <dbReference type="NCBI Taxonomy" id="652676"/>
    <lineage>
        <taxon>unclassified sequences</taxon>
        <taxon>metagenomes</taxon>
        <taxon>ecological metagenomes</taxon>
    </lineage>
</organism>
<proteinExistence type="predicted"/>
<dbReference type="GO" id="GO:0006950">
    <property type="term" value="P:response to stress"/>
    <property type="evidence" value="ECO:0007669"/>
    <property type="project" value="TreeGrafter"/>
</dbReference>
<dbReference type="PANTHER" id="PTHR33164:SF104">
    <property type="entry name" value="TRANSCRIPTIONAL REGULATORY PROTEIN"/>
    <property type="match status" value="1"/>
</dbReference>
<dbReference type="SMART" id="SM00347">
    <property type="entry name" value="HTH_MARR"/>
    <property type="match status" value="1"/>
</dbReference>
<dbReference type="InterPro" id="IPR000835">
    <property type="entry name" value="HTH_MarR-typ"/>
</dbReference>
<dbReference type="AlphaFoldDB" id="A0A160TP33"/>
<sequence>MSGSEDEGEAGAGDVVDQLLRDWRRERPDLDASAMAVVGRILHLAGRLEARAEEVLKPTGLSYTDLDVLATLRRSGPPCRLKPTLLRRSVLLTSGAMTACLDRLEARGLLTRERDPDDRRALTAMLTDRGRDLVDAAIGVRFAEAAGAVTSLNGQERDHLAALLRKMTLGL</sequence>
<evidence type="ECO:0000313" key="2">
    <source>
        <dbReference type="EMBL" id="CUS45369.1"/>
    </source>
</evidence>
<protein>
    <submittedName>
        <fullName evidence="2">Transcriptional regulator, MarR family</fullName>
    </submittedName>
</protein>
<dbReference type="SUPFAM" id="SSF46785">
    <property type="entry name" value="Winged helix' DNA-binding domain"/>
    <property type="match status" value="1"/>
</dbReference>
<name>A0A160TP33_9ZZZZ</name>
<evidence type="ECO:0000259" key="1">
    <source>
        <dbReference type="PROSITE" id="PS50995"/>
    </source>
</evidence>
<gene>
    <name evidence="2" type="ORF">MGWOODY_Smn2136</name>
</gene>
<reference evidence="2" key="1">
    <citation type="submission" date="2015-10" db="EMBL/GenBank/DDBJ databases">
        <authorList>
            <person name="Gilbert D.G."/>
        </authorList>
    </citation>
    <scope>NUCLEOTIDE SEQUENCE</scope>
</reference>
<dbReference type="InterPro" id="IPR039422">
    <property type="entry name" value="MarR/SlyA-like"/>
</dbReference>
<accession>A0A160TP33</accession>
<feature type="domain" description="HTH marR-type" evidence="1">
    <location>
        <begin position="34"/>
        <end position="169"/>
    </location>
</feature>
<dbReference type="PRINTS" id="PR00598">
    <property type="entry name" value="HTHMARR"/>
</dbReference>
<dbReference type="PANTHER" id="PTHR33164">
    <property type="entry name" value="TRANSCRIPTIONAL REGULATOR, MARR FAMILY"/>
    <property type="match status" value="1"/>
</dbReference>
<dbReference type="InterPro" id="IPR036390">
    <property type="entry name" value="WH_DNA-bd_sf"/>
</dbReference>
<dbReference type="Pfam" id="PF01047">
    <property type="entry name" value="MarR"/>
    <property type="match status" value="1"/>
</dbReference>
<dbReference type="Gene3D" id="1.10.10.10">
    <property type="entry name" value="Winged helix-like DNA-binding domain superfamily/Winged helix DNA-binding domain"/>
    <property type="match status" value="1"/>
</dbReference>
<dbReference type="InterPro" id="IPR036388">
    <property type="entry name" value="WH-like_DNA-bd_sf"/>
</dbReference>
<dbReference type="GO" id="GO:0003700">
    <property type="term" value="F:DNA-binding transcription factor activity"/>
    <property type="evidence" value="ECO:0007669"/>
    <property type="project" value="InterPro"/>
</dbReference>